<accession>A0ABM6RQV4</accession>
<dbReference type="Proteomes" id="UP000325292">
    <property type="component" value="Chromosome"/>
</dbReference>
<dbReference type="Pfam" id="PF02541">
    <property type="entry name" value="Ppx-GppA"/>
    <property type="match status" value="1"/>
</dbReference>
<dbReference type="InterPro" id="IPR003695">
    <property type="entry name" value="Ppx_GppA_N"/>
</dbReference>
<proteinExistence type="inferred from homology"/>
<reference evidence="3 4" key="1">
    <citation type="journal article" date="2019" name="Sci. Rep.">
        <title>Sulfobacillus thermotolerans: new insights into resistance and metabolic capacities of acidophilic chemolithotrophs.</title>
        <authorList>
            <person name="Panyushkina A.E."/>
            <person name="Babenko V.V."/>
            <person name="Nikitina A.S."/>
            <person name="Selezneva O.V."/>
            <person name="Tsaplina I.A."/>
            <person name="Letarova M.A."/>
            <person name="Kostryukova E.S."/>
            <person name="Letarov A.V."/>
        </authorList>
    </citation>
    <scope>NUCLEOTIDE SEQUENCE [LARGE SCALE GENOMIC DNA]</scope>
    <source>
        <strain evidence="3 4">Kr1</strain>
    </source>
</reference>
<evidence type="ECO:0000313" key="4">
    <source>
        <dbReference type="Proteomes" id="UP000325292"/>
    </source>
</evidence>
<keyword evidence="4" id="KW-1185">Reference proteome</keyword>
<feature type="domain" description="Ppx/GppA phosphatase N-terminal" evidence="2">
    <location>
        <begin position="27"/>
        <end position="133"/>
    </location>
</feature>
<sequence>MKIGSTSTSLLIATDLSHVLMRQQRLVNMFADDREDALAEVITSFTDSARQTQCHVMIAAGGEAMRRHPDLAVLVRKAGWDYHEVSGWQEARLTWMAVKDAVPQMEWIVDIGGGSTEFASSSEAFSVPVGAVRQESVTWPAVGRIQHPVLIGGTAQVLSQMVRTNVIYVSQVEALLAELAAYPERLSTLDALRRQIFPQGLQLVRQLFSVYGWDYVTFHPRGFLEGLWLAAHGESEGFAW</sequence>
<dbReference type="InterPro" id="IPR050273">
    <property type="entry name" value="GppA/Ppx_hydrolase"/>
</dbReference>
<organism evidence="3 4">
    <name type="scientific">Sulfobacillus thermotolerans</name>
    <dbReference type="NCBI Taxonomy" id="338644"/>
    <lineage>
        <taxon>Bacteria</taxon>
        <taxon>Bacillati</taxon>
        <taxon>Bacillota</taxon>
        <taxon>Clostridia</taxon>
        <taxon>Eubacteriales</taxon>
        <taxon>Clostridiales Family XVII. Incertae Sedis</taxon>
        <taxon>Sulfobacillus</taxon>
    </lineage>
</organism>
<dbReference type="Gene3D" id="3.30.420.150">
    <property type="entry name" value="Exopolyphosphatase. Domain 2"/>
    <property type="match status" value="1"/>
</dbReference>
<dbReference type="SUPFAM" id="SSF53067">
    <property type="entry name" value="Actin-like ATPase domain"/>
    <property type="match status" value="1"/>
</dbReference>
<dbReference type="InterPro" id="IPR043129">
    <property type="entry name" value="ATPase_NBD"/>
</dbReference>
<evidence type="ECO:0000256" key="1">
    <source>
        <dbReference type="ARBA" id="ARBA00007125"/>
    </source>
</evidence>
<dbReference type="PANTHER" id="PTHR30005:SF0">
    <property type="entry name" value="RETROGRADE REGULATION PROTEIN 2"/>
    <property type="match status" value="1"/>
</dbReference>
<protein>
    <recommendedName>
        <fullName evidence="2">Ppx/GppA phosphatase N-terminal domain-containing protein</fullName>
    </recommendedName>
</protein>
<evidence type="ECO:0000313" key="3">
    <source>
        <dbReference type="EMBL" id="AUW93775.1"/>
    </source>
</evidence>
<evidence type="ECO:0000259" key="2">
    <source>
        <dbReference type="Pfam" id="PF02541"/>
    </source>
</evidence>
<name>A0ABM6RQV4_9FIRM</name>
<gene>
    <name evidence="3" type="ORF">BXT84_07315</name>
</gene>
<dbReference type="EMBL" id="CP019454">
    <property type="protein sequence ID" value="AUW93775.1"/>
    <property type="molecule type" value="Genomic_DNA"/>
</dbReference>
<dbReference type="PANTHER" id="PTHR30005">
    <property type="entry name" value="EXOPOLYPHOSPHATASE"/>
    <property type="match status" value="1"/>
</dbReference>
<comment type="similarity">
    <text evidence="1">Belongs to the GppA/Ppx family.</text>
</comment>